<feature type="domain" description="Cadherin" evidence="16">
    <location>
        <begin position="533"/>
        <end position="641"/>
    </location>
</feature>
<dbReference type="KEGG" id="pmrn:116953398"/>
<dbReference type="GO" id="GO:0005509">
    <property type="term" value="F:calcium ion binding"/>
    <property type="evidence" value="ECO:0007669"/>
    <property type="project" value="UniProtKB-UniRule"/>
</dbReference>
<evidence type="ECO:0000256" key="3">
    <source>
        <dbReference type="ARBA" id="ARBA00022692"/>
    </source>
</evidence>
<evidence type="ECO:0000256" key="1">
    <source>
        <dbReference type="ARBA" id="ARBA00004251"/>
    </source>
</evidence>
<feature type="signal peptide" evidence="15">
    <location>
        <begin position="1"/>
        <end position="29"/>
    </location>
</feature>
<reference evidence="18 19" key="1">
    <citation type="submission" date="2025-04" db="UniProtKB">
        <authorList>
            <consortium name="RefSeq"/>
        </authorList>
    </citation>
    <scope>IDENTIFICATION</scope>
    <source>
        <tissue evidence="18 19">Sperm</tissue>
    </source>
</reference>
<feature type="compositionally biased region" description="Basic and acidic residues" evidence="13">
    <location>
        <begin position="1117"/>
        <end position="1130"/>
    </location>
</feature>
<feature type="transmembrane region" description="Helical" evidence="14">
    <location>
        <begin position="915"/>
        <end position="940"/>
    </location>
</feature>
<feature type="domain" description="Cadherin" evidence="16">
    <location>
        <begin position="648"/>
        <end position="764"/>
    </location>
</feature>
<feature type="compositionally biased region" description="Basic and acidic residues" evidence="13">
    <location>
        <begin position="1258"/>
        <end position="1267"/>
    </location>
</feature>
<dbReference type="PRINTS" id="PR00205">
    <property type="entry name" value="CADHERIN"/>
</dbReference>
<dbReference type="InterPro" id="IPR002126">
    <property type="entry name" value="Cadherin-like_dom"/>
</dbReference>
<accession>A0AAJ7U4C8</accession>
<evidence type="ECO:0000259" key="16">
    <source>
        <dbReference type="PROSITE" id="PS50268"/>
    </source>
</evidence>
<feature type="compositionally biased region" description="Basic and acidic residues" evidence="13">
    <location>
        <begin position="1194"/>
        <end position="1218"/>
    </location>
</feature>
<evidence type="ECO:0000313" key="19">
    <source>
        <dbReference type="RefSeq" id="XP_032829470.1"/>
    </source>
</evidence>
<keyword evidence="5 15" id="KW-0732">Signal</keyword>
<evidence type="ECO:0000256" key="15">
    <source>
        <dbReference type="SAM" id="SignalP"/>
    </source>
</evidence>
<dbReference type="PANTHER" id="PTHR24028:SF347">
    <property type="entry name" value="PROTOCADHERIN FAT 1-LIKE ISOFORM X1"/>
    <property type="match status" value="1"/>
</dbReference>
<dbReference type="FunFam" id="2.60.40.60:FF:000005">
    <property type="entry name" value="Protocadherin 9"/>
    <property type="match status" value="1"/>
</dbReference>
<keyword evidence="4" id="KW-0479">Metal-binding</keyword>
<gene>
    <name evidence="18 19 20" type="primary">LOC116953398</name>
</gene>
<sequence>MPPAVMGLPMPSLFLPLLLLVSTTPLVQGALLYEVDEEVLVGYVIGDLRQSKEVADMGPNLEFKVMYSTEAKHLIKVNELSGELSVALRLDREALCMEEPDACRSTGFMHTVQVAAMAKGQGSSNLRLLDVQLLVRDINDHAPAFRAPHLNVSISESEAVGRRVPLPRAIDPDAGTNSIQHYRISAASGDGLQLGPFSLVESDDDDDGGGVGVDGDGGMGHRALLELREQLDREAVPSYELLLWGEDGGNPKLSGSVLLTIVVVDANDNAPVFVDPPTRPVRITEHSKVGTSVVQLRAADPDAGPNGAIAYSFHTKLTSLATQAALHVDGTTGLVTVRNAEKLDRETMPVHRLVVVARDGGQLSRSASVTVTVELNDDNDNAPVFEVIALQGEYLPDGGVKIVENLPSGTPVVLISVSDPDLGSSGTVDVRLEFPTGPNAAFELTSVGGSGGGGGAGSTSSAGAELASPNKVQFLLKTTRLLDYEEAQQYNVSVLAADRGTPKLSKLLNLIISVVDINDNTPVFMNPASIEGDVAVYEVSLRENGPAGTVVLNLLATDADSGPNGAITFTLSELAGGESVAELFSLNMRTGQLTLATPLDREKRMRYELSVEACDGGSPQRKARAIVRVTVLDENDNAPTFVGVSNSTNCMYQFFVEEETSVGTYVGTVSTSDLDEGDNARVALNLVREAGPDWIGGAGDAGWSNQYFSMTPGGVVRTLVVLDREDRVQYELSVRAVDSGRPALSASCRVSITVSDTNDNAPVITSPNTNDTWKHVRTFSPAGMLVGVSVTANDIDAGDNGRPLYEIIGGNPKGIFLLNADSGALSLARTVSSLDEGLHRLVVRVRDRGGSGSRRVRAVSGLLEAAAPVLLHVFVNETVENVTLIEQLVAESLMRPLSEDVVNLGRRTGPDLPTWAIVALVAAVGVILLAVTIGLIAFFCRRRRRQSGGRGGKKGAPSGGAGIIMSSSSSSSSGQHLQSQQAGDFLIAGSKKGRRKQRTNKGAVAGIQMQSRGSVGERLAGSPESQPFMKRFRFSSSSSHGGGSSVYRPAFLAGPDGDPSPPPASTFKPDAPSFSTFVEAPVGRVMGSGGRGGGGGGGASRGSYANDGPRSNHRQHGGPDRYDDGYEHHMSGHPPLPTTHRLNRTHDRSTPEGSVGGRDDPETGGRLPDIARYPPPQFQDYADPLDADVVYDPRGFDPHDYSQDYDDQHDYGNQHDYSDPPDFNNQHNYDNQQHQHYGEQLYSNPDRDYEQEAYGYPDYDRPHERTARHVPTTEL</sequence>
<evidence type="ECO:0000313" key="20">
    <source>
        <dbReference type="RefSeq" id="XP_032829479.1"/>
    </source>
</evidence>
<evidence type="ECO:0000256" key="5">
    <source>
        <dbReference type="ARBA" id="ARBA00022729"/>
    </source>
</evidence>
<evidence type="ECO:0000256" key="12">
    <source>
        <dbReference type="PROSITE-ProRule" id="PRU00043"/>
    </source>
</evidence>
<feature type="domain" description="Cadherin" evidence="16">
    <location>
        <begin position="780"/>
        <end position="898"/>
    </location>
</feature>
<name>A0AAJ7U4C8_PETMA</name>
<feature type="domain" description="Cadherin" evidence="16">
    <location>
        <begin position="27"/>
        <end position="145"/>
    </location>
</feature>
<evidence type="ECO:0000256" key="8">
    <source>
        <dbReference type="ARBA" id="ARBA00022889"/>
    </source>
</evidence>
<evidence type="ECO:0000256" key="10">
    <source>
        <dbReference type="ARBA" id="ARBA00023136"/>
    </source>
</evidence>
<evidence type="ECO:0000256" key="7">
    <source>
        <dbReference type="ARBA" id="ARBA00022837"/>
    </source>
</evidence>
<keyword evidence="6" id="KW-0677">Repeat</keyword>
<dbReference type="FunFam" id="2.60.40.60:FF:000007">
    <property type="entry name" value="Protocadherin alpha 2"/>
    <property type="match status" value="1"/>
</dbReference>
<evidence type="ECO:0000256" key="4">
    <source>
        <dbReference type="ARBA" id="ARBA00022723"/>
    </source>
</evidence>
<dbReference type="CDD" id="cd11304">
    <property type="entry name" value="Cadherin_repeat"/>
    <property type="match status" value="7"/>
</dbReference>
<evidence type="ECO:0000313" key="17">
    <source>
        <dbReference type="Proteomes" id="UP001318040"/>
    </source>
</evidence>
<evidence type="ECO:0000256" key="9">
    <source>
        <dbReference type="ARBA" id="ARBA00022989"/>
    </source>
</evidence>
<keyword evidence="7 12" id="KW-0106">Calcium</keyword>
<dbReference type="Pfam" id="PF00028">
    <property type="entry name" value="Cadherin"/>
    <property type="match status" value="6"/>
</dbReference>
<keyword evidence="10 14" id="KW-0472">Membrane</keyword>
<dbReference type="AlphaFoldDB" id="A0AAJ7U4C8"/>
<feature type="region of interest" description="Disordered" evidence="13">
    <location>
        <begin position="946"/>
        <end position="1275"/>
    </location>
</feature>
<dbReference type="PANTHER" id="PTHR24028">
    <property type="entry name" value="CADHERIN-87A"/>
    <property type="match status" value="1"/>
</dbReference>
<dbReference type="Gene3D" id="2.60.40.60">
    <property type="entry name" value="Cadherins"/>
    <property type="match status" value="7"/>
</dbReference>
<evidence type="ECO:0000256" key="14">
    <source>
        <dbReference type="SAM" id="Phobius"/>
    </source>
</evidence>
<dbReference type="RefSeq" id="XP_032829462.1">
    <property type="nucleotide sequence ID" value="XM_032973571.1"/>
</dbReference>
<dbReference type="FunFam" id="2.60.40.60:FF:000123">
    <property type="entry name" value="Protocadherin beta 4"/>
    <property type="match status" value="1"/>
</dbReference>
<dbReference type="InterPro" id="IPR050174">
    <property type="entry name" value="Protocadherin/Cadherin-CA"/>
</dbReference>
<keyword evidence="17" id="KW-1185">Reference proteome</keyword>
<dbReference type="Proteomes" id="UP001318040">
    <property type="component" value="Chromosome 3"/>
</dbReference>
<dbReference type="RefSeq" id="XP_032829479.1">
    <property type="nucleotide sequence ID" value="XM_032973588.1"/>
</dbReference>
<comment type="subcellular location">
    <subcellularLocation>
        <location evidence="1">Cell membrane</location>
        <topology evidence="1">Single-pass type I membrane protein</topology>
    </subcellularLocation>
</comment>
<dbReference type="RefSeq" id="XP_032829470.1">
    <property type="nucleotide sequence ID" value="XM_032973579.1"/>
</dbReference>
<evidence type="ECO:0000256" key="2">
    <source>
        <dbReference type="ARBA" id="ARBA00022475"/>
    </source>
</evidence>
<dbReference type="InterPro" id="IPR013164">
    <property type="entry name" value="Cadherin_N"/>
</dbReference>
<evidence type="ECO:0000256" key="11">
    <source>
        <dbReference type="ARBA" id="ARBA00023180"/>
    </source>
</evidence>
<feature type="domain" description="Cadherin" evidence="16">
    <location>
        <begin position="146"/>
        <end position="273"/>
    </location>
</feature>
<proteinExistence type="predicted"/>
<dbReference type="FunFam" id="2.60.40.60:FF:000020">
    <property type="entry name" value="Dachsous cadherin-related 1b"/>
    <property type="match status" value="1"/>
</dbReference>
<dbReference type="PROSITE" id="PS00232">
    <property type="entry name" value="CADHERIN_1"/>
    <property type="match status" value="6"/>
</dbReference>
<evidence type="ECO:0000256" key="13">
    <source>
        <dbReference type="SAM" id="MobiDB-lite"/>
    </source>
</evidence>
<organism evidence="17 20">
    <name type="scientific">Petromyzon marinus</name>
    <name type="common">Sea lamprey</name>
    <dbReference type="NCBI Taxonomy" id="7757"/>
    <lineage>
        <taxon>Eukaryota</taxon>
        <taxon>Metazoa</taxon>
        <taxon>Chordata</taxon>
        <taxon>Craniata</taxon>
        <taxon>Vertebrata</taxon>
        <taxon>Cyclostomata</taxon>
        <taxon>Hyperoartia</taxon>
        <taxon>Petromyzontiformes</taxon>
        <taxon>Petromyzontidae</taxon>
        <taxon>Petromyzon</taxon>
    </lineage>
</organism>
<evidence type="ECO:0000313" key="18">
    <source>
        <dbReference type="RefSeq" id="XP_032829462.1"/>
    </source>
</evidence>
<feature type="compositionally biased region" description="Low complexity" evidence="13">
    <location>
        <begin position="963"/>
        <end position="983"/>
    </location>
</feature>
<keyword evidence="9 14" id="KW-1133">Transmembrane helix</keyword>
<keyword evidence="8" id="KW-0130">Cell adhesion</keyword>
<keyword evidence="11" id="KW-0325">Glycoprotein</keyword>
<protein>
    <submittedName>
        <fullName evidence="18 19">Protocadherin-1-like</fullName>
    </submittedName>
</protein>
<dbReference type="GO" id="GO:0007156">
    <property type="term" value="P:homophilic cell adhesion via plasma membrane adhesion molecules"/>
    <property type="evidence" value="ECO:0007669"/>
    <property type="project" value="InterPro"/>
</dbReference>
<dbReference type="GO" id="GO:0005886">
    <property type="term" value="C:plasma membrane"/>
    <property type="evidence" value="ECO:0007669"/>
    <property type="project" value="UniProtKB-SubCell"/>
</dbReference>
<feature type="compositionally biased region" description="Gly residues" evidence="13">
    <location>
        <begin position="1086"/>
        <end position="1100"/>
    </location>
</feature>
<evidence type="ECO:0000256" key="6">
    <source>
        <dbReference type="ARBA" id="ARBA00022737"/>
    </source>
</evidence>
<feature type="domain" description="Cadherin" evidence="16">
    <location>
        <begin position="275"/>
        <end position="385"/>
    </location>
</feature>
<dbReference type="SMART" id="SM00112">
    <property type="entry name" value="CA"/>
    <property type="match status" value="7"/>
</dbReference>
<dbReference type="PROSITE" id="PS50268">
    <property type="entry name" value="CADHERIN_2"/>
    <property type="match status" value="7"/>
</dbReference>
<dbReference type="InterPro" id="IPR015919">
    <property type="entry name" value="Cadherin-like_sf"/>
</dbReference>
<dbReference type="InterPro" id="IPR020894">
    <property type="entry name" value="Cadherin_CS"/>
</dbReference>
<feature type="chain" id="PRO_5044709440" evidence="15">
    <location>
        <begin position="30"/>
        <end position="1275"/>
    </location>
</feature>
<dbReference type="Pfam" id="PF08266">
    <property type="entry name" value="Cadherin_2"/>
    <property type="match status" value="1"/>
</dbReference>
<feature type="compositionally biased region" description="Low complexity" evidence="13">
    <location>
        <begin position="1224"/>
        <end position="1235"/>
    </location>
</feature>
<keyword evidence="2" id="KW-1003">Cell membrane</keyword>
<dbReference type="SUPFAM" id="SSF49313">
    <property type="entry name" value="Cadherin-like"/>
    <property type="match status" value="6"/>
</dbReference>
<feature type="domain" description="Cadherin" evidence="16">
    <location>
        <begin position="400"/>
        <end position="524"/>
    </location>
</feature>
<keyword evidence="3 14" id="KW-0812">Transmembrane</keyword>